<dbReference type="SUPFAM" id="SSF56672">
    <property type="entry name" value="DNA/RNA polymerases"/>
    <property type="match status" value="2"/>
</dbReference>
<dbReference type="GO" id="GO:0055085">
    <property type="term" value="P:transmembrane transport"/>
    <property type="evidence" value="ECO:0007669"/>
    <property type="project" value="InterPro"/>
</dbReference>
<evidence type="ECO:0000313" key="22">
    <source>
        <dbReference type="WBParaSite" id="Gr19_v10_g4900.t2"/>
    </source>
</evidence>
<dbReference type="InterPro" id="IPR002067">
    <property type="entry name" value="MCP"/>
</dbReference>
<evidence type="ECO:0000256" key="18">
    <source>
        <dbReference type="SAM" id="MobiDB-lite"/>
    </source>
</evidence>
<feature type="region of interest" description="Disordered" evidence="18">
    <location>
        <begin position="991"/>
        <end position="1014"/>
    </location>
</feature>
<name>A0A914HWX4_GLORO</name>
<feature type="repeat" description="Solcar" evidence="15">
    <location>
        <begin position="519"/>
        <end position="603"/>
    </location>
</feature>
<dbReference type="InterPro" id="IPR046950">
    <property type="entry name" value="DNA-dir_Rpol_C_phage-type"/>
</dbReference>
<feature type="repeat" description="Solcar" evidence="15">
    <location>
        <begin position="414"/>
        <end position="510"/>
    </location>
</feature>
<evidence type="ECO:0000256" key="3">
    <source>
        <dbReference type="ARBA" id="ARBA00006375"/>
    </source>
</evidence>
<feature type="transmembrane region" description="Helical" evidence="19">
    <location>
        <begin position="587"/>
        <end position="604"/>
    </location>
</feature>
<dbReference type="Gene3D" id="1.10.287.280">
    <property type="match status" value="1"/>
</dbReference>
<dbReference type="Pfam" id="PF00940">
    <property type="entry name" value="RNA_pol"/>
    <property type="match status" value="1"/>
</dbReference>
<dbReference type="Gene3D" id="1.50.40.10">
    <property type="entry name" value="Mitochondrial carrier domain"/>
    <property type="match status" value="1"/>
</dbReference>
<comment type="subcellular location">
    <subcellularLocation>
        <location evidence="1">Endoplasmic reticulum-Golgi intermediate compartment membrane</location>
        <topology evidence="1">Multi-pass membrane protein</topology>
    </subcellularLocation>
</comment>
<dbReference type="Pfam" id="PF13850">
    <property type="entry name" value="ERGIC_N"/>
    <property type="match status" value="1"/>
</dbReference>
<comment type="similarity">
    <text evidence="2">Belongs to the ERGIC family.</text>
</comment>
<accession>A0A914HWX4</accession>
<dbReference type="PROSITE" id="PS00489">
    <property type="entry name" value="RNA_POL_PHAGE_2"/>
    <property type="match status" value="1"/>
</dbReference>
<dbReference type="InterPro" id="IPR018108">
    <property type="entry name" value="MCP_transmembrane"/>
</dbReference>
<dbReference type="Proteomes" id="UP000887572">
    <property type="component" value="Unplaced"/>
</dbReference>
<dbReference type="PRINTS" id="PR00926">
    <property type="entry name" value="MITOCARRIER"/>
</dbReference>
<reference evidence="22" key="1">
    <citation type="submission" date="2022-11" db="UniProtKB">
        <authorList>
            <consortium name="WormBaseParasite"/>
        </authorList>
    </citation>
    <scope>IDENTIFICATION</scope>
</reference>
<dbReference type="EC" id="2.7.7.6" evidence="5 16"/>
<dbReference type="Gene3D" id="1.10.150.20">
    <property type="entry name" value="5' to 3' exonuclease, C-terminal subdomain"/>
    <property type="match status" value="1"/>
</dbReference>
<dbReference type="GO" id="GO:0033116">
    <property type="term" value="C:endoplasmic reticulum-Golgi intermediate compartment membrane"/>
    <property type="evidence" value="ECO:0007669"/>
    <property type="project" value="UniProtKB-SubCell"/>
</dbReference>
<evidence type="ECO:0000256" key="8">
    <source>
        <dbReference type="ARBA" id="ARBA00022679"/>
    </source>
</evidence>
<dbReference type="SUPFAM" id="SSF103506">
    <property type="entry name" value="Mitochondrial carrier"/>
    <property type="match status" value="1"/>
</dbReference>
<keyword evidence="6" id="KW-0813">Transport</keyword>
<evidence type="ECO:0000256" key="7">
    <source>
        <dbReference type="ARBA" id="ARBA00022478"/>
    </source>
</evidence>
<evidence type="ECO:0000256" key="1">
    <source>
        <dbReference type="ARBA" id="ARBA00004457"/>
    </source>
</evidence>
<protein>
    <recommendedName>
        <fullName evidence="5 16">DNA-directed RNA polymerase</fullName>
        <ecNumber evidence="5 16">2.7.7.6</ecNumber>
    </recommendedName>
</protein>
<evidence type="ECO:0000259" key="20">
    <source>
        <dbReference type="SMART" id="SM01311"/>
    </source>
</evidence>
<evidence type="ECO:0000256" key="16">
    <source>
        <dbReference type="RuleBase" id="RU003805"/>
    </source>
</evidence>
<evidence type="ECO:0000256" key="11">
    <source>
        <dbReference type="ARBA" id="ARBA00022737"/>
    </source>
</evidence>
<feature type="repeat" description="Solcar" evidence="15">
    <location>
        <begin position="614"/>
        <end position="703"/>
    </location>
</feature>
<feature type="transmembrane region" description="Helical" evidence="19">
    <location>
        <begin position="384"/>
        <end position="408"/>
    </location>
</feature>
<keyword evidence="8 16" id="KW-0808">Transferase</keyword>
<proteinExistence type="inferred from homology"/>
<feature type="transmembrane region" description="Helical" evidence="19">
    <location>
        <begin position="682"/>
        <end position="699"/>
    </location>
</feature>
<dbReference type="FunFam" id="1.50.40.10:FF:000101">
    <property type="entry name" value="SLC (SoLute Carrier) homolog"/>
    <property type="match status" value="1"/>
</dbReference>
<evidence type="ECO:0000256" key="2">
    <source>
        <dbReference type="ARBA" id="ARBA00005648"/>
    </source>
</evidence>
<dbReference type="GO" id="GO:0034245">
    <property type="term" value="C:mitochondrial DNA-directed RNA polymerase complex"/>
    <property type="evidence" value="ECO:0007669"/>
    <property type="project" value="TreeGrafter"/>
</dbReference>
<evidence type="ECO:0000256" key="9">
    <source>
        <dbReference type="ARBA" id="ARBA00022692"/>
    </source>
</evidence>
<comment type="similarity">
    <text evidence="4 16">Belongs to the phage and mitochondrial RNA polymerase family.</text>
</comment>
<keyword evidence="12 15" id="KW-0472">Membrane</keyword>
<keyword evidence="11" id="KW-0677">Repeat</keyword>
<feature type="transmembrane region" description="Helical" evidence="19">
    <location>
        <begin position="616"/>
        <end position="640"/>
    </location>
</feature>
<dbReference type="InterPro" id="IPR043502">
    <property type="entry name" value="DNA/RNA_pol_sf"/>
</dbReference>
<feature type="transmembrane region" description="Helical" evidence="19">
    <location>
        <begin position="47"/>
        <end position="68"/>
    </location>
</feature>
<evidence type="ECO:0000256" key="17">
    <source>
        <dbReference type="SAM" id="Coils"/>
    </source>
</evidence>
<dbReference type="PANTHER" id="PTHR10102">
    <property type="entry name" value="DNA-DIRECTED RNA POLYMERASE, MITOCHONDRIAL"/>
    <property type="match status" value="1"/>
</dbReference>
<dbReference type="GO" id="GO:0003899">
    <property type="term" value="F:DNA-directed RNA polymerase activity"/>
    <property type="evidence" value="ECO:0007669"/>
    <property type="project" value="UniProtKB-EC"/>
</dbReference>
<keyword evidence="10 16" id="KW-0548">Nucleotidyltransferase</keyword>
<dbReference type="InterPro" id="IPR012936">
    <property type="entry name" value="Erv_C"/>
</dbReference>
<feature type="compositionally biased region" description="Basic and acidic residues" evidence="18">
    <location>
        <begin position="999"/>
        <end position="1008"/>
    </location>
</feature>
<evidence type="ECO:0000256" key="15">
    <source>
        <dbReference type="PROSITE-ProRule" id="PRU00282"/>
    </source>
</evidence>
<sequence length="1762" mass="200577">MAEMLLSNGQDLRHRRRGGVREVVQEFDAFLKVSDDVKEEPKAVNGILSVFCFLLIAILLIGELYYYWTNSEVEYRFSVDTDFQDNPMLDIDMIIAAPCNNLAIMPMGVDSLDETTHLKKSPTRYEMNPDEEELWSALKRVHREYFKPGTSLKALNEIKFVDDEIEEGLQEVEEEKERRERIEMEIKRVEAKAKRRGEGTAEEHVIMMIGSGFGVFQIIASGRTGGNDEIDEGSACRVHGQVPVLKGNGDRLSITVGKALPIGNIIQHIGSNQHGNISHRIERFHFGPHIWGLVTPLAGNEQFATKPGTTFKYFVKVVPTRIYKGGFLPSFGRNKYLSTYQYAVTYTKKEAQGEEHVHDSILFDYEFSATVIEVHPVSMSLLQLLLRICSLIGGIFATSAFLLLAMSLDSRKQFSYLPKVLNGGFAGIVGVTCVFPIDLCKTRLQTQRVGPDGSIQYKGILDCFRQTWHAGGSSPFQKIRSFYSGSGVNILLITPEKAIKLVANDVFRHSLEVPGQKNLSTLRGMLAGGSAGLCQIIVTTPMELLKIQLQQAGPTKMTATNLALSLFREKGIFGLYRGIGPTMARDVTFSVMYFPLFAALDGLGPRKSDGSGNSVFYSSFLAGLFSGAVSAFSCTPLDVIKTRIQLISSHSAPQYTGILNAFVKILQNEGPMALFKGAGCRMLVMAPLFGIAQMVYYIGVADFKQMELLFRHRLRQCLLLSRSRQKFLPALFGACSQRWSSSAYKREGREVLEELEEAKRPLGYDPELKLVASLRGSAGVNMDKQPPFKLDGMDKAAYFRLFDEQLGFEHSTFTPVLNLARRSTITTMEEMIEEWDWHDEIEQNLIEALEKAENWSVRACLKPSLVRECSRQLVKLTHAILCRGQHAIPMTDLYYILGRIVLLLNQPAFDESIAIDPPDNKEKLRTLFNLYLDYFLVDNIAQTYTIREWWYLCASRLGINPKIYPDIELFNVPKEITTLLMMVLLDSCSFKPPPKKKPRKEDTQPADKSKKKRARNWPHAFYIRELAISELSPHGVNGEKTSLCKMLCVHSQLHEYNTLHEFEYLHFPSAELPMKLPPRPWLDVGHCGPGYTFGQNVARKFEAFPDMDSSQMIDIRIADNLAQGRPVFDALNLLGTTPWIINKEMLSHMRHTLSMSYDYQHKEFLRSLAVPLHPSAFNIPSRPRDAWNLGVLTFDDFDGIIVDKQKSREQNRELVLELLKLSPFWTKGKWIKGKRGKTLARRKKEWRRMLDLHWEQTEGENEPGSNIVIEKPRSLTDDQGTLIEWRYSVKVKAMFKERYEQNSLHCWMVYRLTLAQHFADSVLYFPHNIDFRGRAYPISPQINHMGDDLNRGLLKFAKGKPLGERGLEWLKLHCVNITGRKKREPLGERLKFADENLSLLASVANDPFAPKIAFWWHDSEEPWQTLAACIELRDALSCDRPEDFVSHLPIHQDGSCNGLQHYAAMGRDLLGAREVNLLPDDAPRDLYSNVAMRAEEMRLEHEQDKDSKWHKKAQELRTAMPSQIERKVIKQTIMTTVYGVTQYGAKDQIGKQLFAIGLDKKKVRNVFAPYLTHCVFASLTEAFTNSMALMEWFKCCAKQALKLGRPVEWRTPLGLPVVQPYVTVEKQGTGLIFRPVTTKQTSAFPPNFVHSLDSTHMMLTALHCYRRGITYAAVHDCFWTHASDVDEMNRICREQFIALHEQPITEQLSQFFKSTYLPAELRQLMAIQDEPLLKKMEEALKLNILLGDLDITKVRESQYFFS</sequence>
<evidence type="ECO:0000256" key="6">
    <source>
        <dbReference type="ARBA" id="ARBA00022448"/>
    </source>
</evidence>
<evidence type="ECO:0000256" key="13">
    <source>
        <dbReference type="ARBA" id="ARBA00023163"/>
    </source>
</evidence>
<organism evidence="21 22">
    <name type="scientific">Globodera rostochiensis</name>
    <name type="common">Golden nematode worm</name>
    <name type="synonym">Heterodera rostochiensis</name>
    <dbReference type="NCBI Taxonomy" id="31243"/>
    <lineage>
        <taxon>Eukaryota</taxon>
        <taxon>Metazoa</taxon>
        <taxon>Ecdysozoa</taxon>
        <taxon>Nematoda</taxon>
        <taxon>Chromadorea</taxon>
        <taxon>Rhabditida</taxon>
        <taxon>Tylenchina</taxon>
        <taxon>Tylenchomorpha</taxon>
        <taxon>Tylenchoidea</taxon>
        <taxon>Heteroderidae</taxon>
        <taxon>Heteroderinae</taxon>
        <taxon>Globodera</taxon>
    </lineage>
</organism>
<keyword evidence="13 16" id="KW-0804">Transcription</keyword>
<evidence type="ECO:0000256" key="19">
    <source>
        <dbReference type="SAM" id="Phobius"/>
    </source>
</evidence>
<dbReference type="InterPro" id="IPR023395">
    <property type="entry name" value="MCP_dom_sf"/>
</dbReference>
<keyword evidence="17" id="KW-0175">Coiled coil</keyword>
<evidence type="ECO:0000256" key="12">
    <source>
        <dbReference type="ARBA" id="ARBA00023136"/>
    </source>
</evidence>
<evidence type="ECO:0000256" key="14">
    <source>
        <dbReference type="ARBA" id="ARBA00048552"/>
    </source>
</evidence>
<dbReference type="InterPro" id="IPR029262">
    <property type="entry name" value="RPOL_N"/>
</dbReference>
<dbReference type="GO" id="GO:0001018">
    <property type="term" value="F:mitochondrial promoter sequence-specific DNA binding"/>
    <property type="evidence" value="ECO:0007669"/>
    <property type="project" value="TreeGrafter"/>
</dbReference>
<dbReference type="GO" id="GO:0006390">
    <property type="term" value="P:mitochondrial transcription"/>
    <property type="evidence" value="ECO:0007669"/>
    <property type="project" value="TreeGrafter"/>
</dbReference>
<dbReference type="InterPro" id="IPR002092">
    <property type="entry name" value="DNA-dir_Rpol_phage-type"/>
</dbReference>
<dbReference type="SMART" id="SM01311">
    <property type="entry name" value="RPOL_N"/>
    <property type="match status" value="1"/>
</dbReference>
<keyword evidence="21" id="KW-1185">Reference proteome</keyword>
<feature type="transmembrane region" description="Helical" evidence="19">
    <location>
        <begin position="420"/>
        <end position="439"/>
    </location>
</feature>
<evidence type="ECO:0000256" key="5">
    <source>
        <dbReference type="ARBA" id="ARBA00012418"/>
    </source>
</evidence>
<feature type="coiled-coil region" evidence="17">
    <location>
        <begin position="158"/>
        <end position="192"/>
    </location>
</feature>
<dbReference type="Pfam" id="PF07970">
    <property type="entry name" value="COPIIcoated_ERV"/>
    <property type="match status" value="1"/>
</dbReference>
<dbReference type="PROSITE" id="PS00900">
    <property type="entry name" value="RNA_POL_PHAGE_1"/>
    <property type="match status" value="1"/>
</dbReference>
<comment type="catalytic activity">
    <reaction evidence="14 16">
        <text>RNA(n) + a ribonucleoside 5'-triphosphate = RNA(n+1) + diphosphate</text>
        <dbReference type="Rhea" id="RHEA:21248"/>
        <dbReference type="Rhea" id="RHEA-COMP:14527"/>
        <dbReference type="Rhea" id="RHEA-COMP:17342"/>
        <dbReference type="ChEBI" id="CHEBI:33019"/>
        <dbReference type="ChEBI" id="CHEBI:61557"/>
        <dbReference type="ChEBI" id="CHEBI:140395"/>
        <dbReference type="EC" id="2.7.7.6"/>
    </reaction>
</comment>
<comment type="similarity">
    <text evidence="3">Belongs to the mitochondrial carrier (TC 2.A.29) family.</text>
</comment>
<dbReference type="PANTHER" id="PTHR10102:SF0">
    <property type="entry name" value="DNA-DIRECTED RNA POLYMERASE, MITOCHONDRIAL"/>
    <property type="match status" value="1"/>
</dbReference>
<keyword evidence="7 16" id="KW-0240">DNA-directed RNA polymerase</keyword>
<evidence type="ECO:0000313" key="21">
    <source>
        <dbReference type="Proteomes" id="UP000887572"/>
    </source>
</evidence>
<evidence type="ECO:0000256" key="10">
    <source>
        <dbReference type="ARBA" id="ARBA00022695"/>
    </source>
</evidence>
<keyword evidence="9 15" id="KW-0812">Transmembrane</keyword>
<dbReference type="InterPro" id="IPR039542">
    <property type="entry name" value="Erv_N"/>
</dbReference>
<keyword evidence="19" id="KW-1133">Transmembrane helix</keyword>
<feature type="domain" description="DNA-directed RNA polymerase N-terminal" evidence="20">
    <location>
        <begin position="803"/>
        <end position="1136"/>
    </location>
</feature>
<dbReference type="Pfam" id="PF00153">
    <property type="entry name" value="Mito_carr"/>
    <property type="match status" value="3"/>
</dbReference>
<dbReference type="PROSITE" id="PS50920">
    <property type="entry name" value="SOLCAR"/>
    <property type="match status" value="3"/>
</dbReference>
<evidence type="ECO:0000256" key="4">
    <source>
        <dbReference type="ARBA" id="ARBA00009493"/>
    </source>
</evidence>
<comment type="function">
    <text evidence="16">DNA-dependent RNA polymerase catalyzes the transcription of DNA into RNA using the four ribonucleoside triphosphates as substrates.</text>
</comment>
<dbReference type="WBParaSite" id="Gr19_v10_g4900.t2">
    <property type="protein sequence ID" value="Gr19_v10_g4900.t2"/>
    <property type="gene ID" value="Gr19_v10_g4900"/>
</dbReference>